<sequence>VVTLVGVAYRGNIALDDIEVDFEVEPIGHPNAIGFGVRETVTLNGQISEPERARLERASNYCPVGQALTKGSMQVEDEVQWSSGELISASPTPDGLQPLEGGLPAIPSGMVHARYLLDTKELDEAGAMVHEGEAKVTVRCANLTRSSGWIVLGGHSSPGWVPGPFPLAHGGWAASTAATLSQLLPKAAEDLKVELAIAASSGGVAESQSNAAAGVLARRQVLRRITVPGTPQTTPMEMVQAALLRDPMSVAYQQGGILLQHNVVVG</sequence>
<evidence type="ECO:0008006" key="2">
    <source>
        <dbReference type="Google" id="ProtNLM"/>
    </source>
</evidence>
<dbReference type="Gene3D" id="3.30.300.20">
    <property type="match status" value="1"/>
</dbReference>
<dbReference type="AlphaFoldDB" id="A0A381QS40"/>
<protein>
    <recommendedName>
        <fullName evidence="2">OsmC family protein</fullName>
    </recommendedName>
</protein>
<gene>
    <name evidence="1" type="ORF">METZ01_LOCUS33207</name>
</gene>
<reference evidence="1" key="1">
    <citation type="submission" date="2018-05" db="EMBL/GenBank/DDBJ databases">
        <authorList>
            <person name="Lanie J.A."/>
            <person name="Ng W.-L."/>
            <person name="Kazmierczak K.M."/>
            <person name="Andrzejewski T.M."/>
            <person name="Davidsen T.M."/>
            <person name="Wayne K.J."/>
            <person name="Tettelin H."/>
            <person name="Glass J.I."/>
            <person name="Rusch D."/>
            <person name="Podicherti R."/>
            <person name="Tsui H.-C.T."/>
            <person name="Winkler M.E."/>
        </authorList>
    </citation>
    <scope>NUCLEOTIDE SEQUENCE</scope>
</reference>
<dbReference type="EMBL" id="UINC01001424">
    <property type="protein sequence ID" value="SUZ80353.1"/>
    <property type="molecule type" value="Genomic_DNA"/>
</dbReference>
<proteinExistence type="predicted"/>
<organism evidence="1">
    <name type="scientific">marine metagenome</name>
    <dbReference type="NCBI Taxonomy" id="408172"/>
    <lineage>
        <taxon>unclassified sequences</taxon>
        <taxon>metagenomes</taxon>
        <taxon>ecological metagenomes</taxon>
    </lineage>
</organism>
<dbReference type="InterPro" id="IPR036102">
    <property type="entry name" value="OsmC/Ohrsf"/>
</dbReference>
<dbReference type="SUPFAM" id="SSF82784">
    <property type="entry name" value="OsmC-like"/>
    <property type="match status" value="1"/>
</dbReference>
<accession>A0A381QS40</accession>
<evidence type="ECO:0000313" key="1">
    <source>
        <dbReference type="EMBL" id="SUZ80353.1"/>
    </source>
</evidence>
<name>A0A381QS40_9ZZZZ</name>
<dbReference type="InterPro" id="IPR015946">
    <property type="entry name" value="KH_dom-like_a/b"/>
</dbReference>
<feature type="non-terminal residue" evidence="1">
    <location>
        <position position="1"/>
    </location>
</feature>